<dbReference type="InterPro" id="IPR013933">
    <property type="entry name" value="CRC_Rsc7/Swp82"/>
</dbReference>
<reference evidence="4 5" key="1">
    <citation type="submission" date="2017-04" db="EMBL/GenBank/DDBJ databases">
        <title>Genome sequencing of [Candida] sorbophila.</title>
        <authorList>
            <person name="Ahn J.O."/>
        </authorList>
    </citation>
    <scope>NUCLEOTIDE SEQUENCE [LARGE SCALE GENOMIC DNA]</scope>
    <source>
        <strain evidence="4 5">DS02</strain>
    </source>
</reference>
<dbReference type="Pfam" id="PF08624">
    <property type="entry name" value="CRC_subunit"/>
    <property type="match status" value="1"/>
</dbReference>
<keyword evidence="2" id="KW-0804">Transcription</keyword>
<feature type="compositionally biased region" description="Acidic residues" evidence="3">
    <location>
        <begin position="13"/>
        <end position="29"/>
    </location>
</feature>
<sequence length="382" mass="43042">MSRRRSRKVGSDSDTDGSDDFDLEIEEAEGPQPPRRGRGRPPGSRKRGPGALEARAARQQQQVPLDENGKPYEIEDDELKLEVDEAGEKKVNSNGELQDGRQYRVRSFTIKNRGDRLYMLSTEPARCMGFRDSYLLFQKHRKLWKVLLTDEEKYDLIERDIIPHSYKGRVIGVVTARSVFREFGAKIVVGGKRVIDDYYEADAIAQGYVSGQIADPDDRLPPEGQPYNQNQYVAWHGASSVYHQSTSHAPTNALDLYGTSSLRRKTSVAVTDENWMFEHASAASSYNSALAKQRRKLLNPGGVYEPHVGLAFFPQSTQPTCVQWRRLDTQSNGSVTFSTVLHSENRVMPTGLSKLDPAIYECLDDDTKAQIQRQVQLETATL</sequence>
<evidence type="ECO:0000313" key="4">
    <source>
        <dbReference type="EMBL" id="PRT55553.1"/>
    </source>
</evidence>
<organism evidence="4 5">
    <name type="scientific">Wickerhamiella sorbophila</name>
    <dbReference type="NCBI Taxonomy" id="45607"/>
    <lineage>
        <taxon>Eukaryota</taxon>
        <taxon>Fungi</taxon>
        <taxon>Dikarya</taxon>
        <taxon>Ascomycota</taxon>
        <taxon>Saccharomycotina</taxon>
        <taxon>Dipodascomycetes</taxon>
        <taxon>Dipodascales</taxon>
        <taxon>Trichomonascaceae</taxon>
        <taxon>Wickerhamiella</taxon>
    </lineage>
</organism>
<evidence type="ECO:0000313" key="5">
    <source>
        <dbReference type="Proteomes" id="UP000238350"/>
    </source>
</evidence>
<dbReference type="AlphaFoldDB" id="A0A2T0FKN3"/>
<feature type="compositionally biased region" description="Basic residues" evidence="3">
    <location>
        <begin position="35"/>
        <end position="48"/>
    </location>
</feature>
<dbReference type="OrthoDB" id="5598844at2759"/>
<dbReference type="EMBL" id="NDIQ01000021">
    <property type="protein sequence ID" value="PRT55553.1"/>
    <property type="molecule type" value="Genomic_DNA"/>
</dbReference>
<dbReference type="Proteomes" id="UP000238350">
    <property type="component" value="Unassembled WGS sequence"/>
</dbReference>
<feature type="region of interest" description="Disordered" evidence="3">
    <location>
        <begin position="1"/>
        <end position="72"/>
    </location>
</feature>
<dbReference type="GeneID" id="36516921"/>
<accession>A0A2T0FKN3</accession>
<name>A0A2T0FKN3_9ASCO</name>
<dbReference type="PANTHER" id="PTHR22597">
    <property type="entry name" value="POLYCOMB GROUP PROTEIN"/>
    <property type="match status" value="1"/>
</dbReference>
<dbReference type="PANTHER" id="PTHR22597:SF3">
    <property type="entry name" value="CHROMATIN STRUCTURE-REMODELING COMPLEX SUBUNIT RSC7"/>
    <property type="match status" value="1"/>
</dbReference>
<evidence type="ECO:0000256" key="3">
    <source>
        <dbReference type="SAM" id="MobiDB-lite"/>
    </source>
</evidence>
<protein>
    <submittedName>
        <fullName evidence="4">Chromatin structure-remodeling complex subunit rsc7</fullName>
    </submittedName>
</protein>
<gene>
    <name evidence="4" type="ORF">B9G98_03173</name>
</gene>
<keyword evidence="1" id="KW-0805">Transcription regulation</keyword>
<comment type="caution">
    <text evidence="4">The sequence shown here is derived from an EMBL/GenBank/DDBJ whole genome shotgun (WGS) entry which is preliminary data.</text>
</comment>
<dbReference type="GO" id="GO:0016586">
    <property type="term" value="C:RSC-type complex"/>
    <property type="evidence" value="ECO:0007669"/>
    <property type="project" value="TreeGrafter"/>
</dbReference>
<evidence type="ECO:0000256" key="2">
    <source>
        <dbReference type="ARBA" id="ARBA00023163"/>
    </source>
</evidence>
<dbReference type="RefSeq" id="XP_024665498.1">
    <property type="nucleotide sequence ID" value="XM_024809730.1"/>
</dbReference>
<proteinExistence type="predicted"/>
<keyword evidence="5" id="KW-1185">Reference proteome</keyword>
<dbReference type="STRING" id="45607.A0A2T0FKN3"/>
<dbReference type="GO" id="GO:0031490">
    <property type="term" value="F:chromatin DNA binding"/>
    <property type="evidence" value="ECO:0007669"/>
    <property type="project" value="TreeGrafter"/>
</dbReference>
<evidence type="ECO:0000256" key="1">
    <source>
        <dbReference type="ARBA" id="ARBA00023015"/>
    </source>
</evidence>